<dbReference type="PANTHER" id="PTHR43390:SF1">
    <property type="entry name" value="CHLOROPLAST PROCESSING PEPTIDASE"/>
    <property type="match status" value="1"/>
</dbReference>
<dbReference type="CDD" id="cd06530">
    <property type="entry name" value="S26_SPase_I"/>
    <property type="match status" value="2"/>
</dbReference>
<proteinExistence type="inferred from homology"/>
<dbReference type="NCBIfam" id="TIGR02227">
    <property type="entry name" value="sigpep_I_bact"/>
    <property type="match status" value="1"/>
</dbReference>
<feature type="active site" evidence="3">
    <location>
        <position position="36"/>
    </location>
</feature>
<evidence type="ECO:0000256" key="2">
    <source>
        <dbReference type="ARBA" id="ARBA00019232"/>
    </source>
</evidence>
<dbReference type="Pfam" id="PF10502">
    <property type="entry name" value="Peptidase_S26"/>
    <property type="match status" value="1"/>
</dbReference>
<feature type="active site" evidence="3">
    <location>
        <position position="75"/>
    </location>
</feature>
<sequence length="241" mass="28208">MNLIKKYYKESLLLIVILMVTVKLLLIDYFIVSSRSMLPTMTIGSIVFVNKTTNSYKHNDVIVYNNSDTANKTIKRIVGISNDTLKIMNTSVFINDTKAKESPHIMHQYKYFDSSINNYRLKDISNIEISKLTNKNKYKKLINTEALKFYGRNWTMDNLGSLWIPKKNHSIVITDNNFSLYQHIIEDETTLEYASVINKPYTFKNNYYFVMGDFRHHSRDSRGYGLIKETTILGKLLYTLY</sequence>
<dbReference type="RefSeq" id="WP_172505428.1">
    <property type="nucleotide sequence ID" value="NZ_OENE01000019.1"/>
</dbReference>
<name>A0A2I2M8V5_9FLAO</name>
<evidence type="ECO:0000256" key="3">
    <source>
        <dbReference type="PIRSR" id="PIRSR600223-1"/>
    </source>
</evidence>
<evidence type="ECO:0000313" key="6">
    <source>
        <dbReference type="EMBL" id="SOU88968.1"/>
    </source>
</evidence>
<keyword evidence="4" id="KW-0472">Membrane</keyword>
<evidence type="ECO:0000313" key="7">
    <source>
        <dbReference type="Proteomes" id="UP000490060"/>
    </source>
</evidence>
<organism evidence="6 7">
    <name type="scientific">Tenacibaculum finnmarkense genomovar ulcerans</name>
    <dbReference type="NCBI Taxonomy" id="2781388"/>
    <lineage>
        <taxon>Bacteria</taxon>
        <taxon>Pseudomonadati</taxon>
        <taxon>Bacteroidota</taxon>
        <taxon>Flavobacteriia</taxon>
        <taxon>Flavobacteriales</taxon>
        <taxon>Flavobacteriaceae</taxon>
        <taxon>Tenacibaculum</taxon>
        <taxon>Tenacibaculum finnmarkense</taxon>
    </lineage>
</organism>
<comment type="subcellular location">
    <subcellularLocation>
        <location evidence="4">Membrane</location>
        <topology evidence="4">Single-pass type II membrane protein</topology>
    </subcellularLocation>
</comment>
<keyword evidence="4" id="KW-0378">Hydrolase</keyword>
<evidence type="ECO:0000256" key="1">
    <source>
        <dbReference type="ARBA" id="ARBA00009370"/>
    </source>
</evidence>
<dbReference type="SUPFAM" id="SSF51306">
    <property type="entry name" value="LexA/Signal peptidase"/>
    <property type="match status" value="1"/>
</dbReference>
<dbReference type="GO" id="GO:0006465">
    <property type="term" value="P:signal peptide processing"/>
    <property type="evidence" value="ECO:0007669"/>
    <property type="project" value="InterPro"/>
</dbReference>
<dbReference type="PANTHER" id="PTHR43390">
    <property type="entry name" value="SIGNAL PEPTIDASE I"/>
    <property type="match status" value="1"/>
</dbReference>
<comment type="catalytic activity">
    <reaction evidence="4">
        <text>Cleavage of hydrophobic, N-terminal signal or leader sequences from secreted and periplasmic proteins.</text>
        <dbReference type="EC" id="3.4.21.89"/>
    </reaction>
</comment>
<keyword evidence="4" id="KW-1133">Transmembrane helix</keyword>
<keyword evidence="4" id="KW-0812">Transmembrane</keyword>
<reference evidence="6 7" key="1">
    <citation type="submission" date="2017-11" db="EMBL/GenBank/DDBJ databases">
        <authorList>
            <person name="Duchaud E."/>
        </authorList>
    </citation>
    <scope>NUCLEOTIDE SEQUENCE [LARGE SCALE GENOMIC DNA]</scope>
    <source>
        <strain evidence="6 7">TNO010</strain>
    </source>
</reference>
<dbReference type="AlphaFoldDB" id="A0A2I2M8V5"/>
<feature type="transmembrane region" description="Helical" evidence="4">
    <location>
        <begin position="12"/>
        <end position="32"/>
    </location>
</feature>
<dbReference type="Gene3D" id="2.10.109.10">
    <property type="entry name" value="Umud Fragment, subunit A"/>
    <property type="match status" value="1"/>
</dbReference>
<protein>
    <recommendedName>
        <fullName evidence="2 4">Signal peptidase I</fullName>
        <ecNumber evidence="4">3.4.21.89</ecNumber>
    </recommendedName>
</protein>
<keyword evidence="4" id="KW-0645">Protease</keyword>
<comment type="similarity">
    <text evidence="1 4">Belongs to the peptidase S26 family.</text>
</comment>
<dbReference type="Proteomes" id="UP000490060">
    <property type="component" value="Unassembled WGS sequence"/>
</dbReference>
<evidence type="ECO:0000256" key="4">
    <source>
        <dbReference type="RuleBase" id="RU362042"/>
    </source>
</evidence>
<dbReference type="GO" id="GO:0009003">
    <property type="term" value="F:signal peptidase activity"/>
    <property type="evidence" value="ECO:0007669"/>
    <property type="project" value="UniProtKB-EC"/>
</dbReference>
<dbReference type="GO" id="GO:0016020">
    <property type="term" value="C:membrane"/>
    <property type="evidence" value="ECO:0007669"/>
    <property type="project" value="UniProtKB-SubCell"/>
</dbReference>
<dbReference type="EMBL" id="OENE01000019">
    <property type="protein sequence ID" value="SOU88968.1"/>
    <property type="molecule type" value="Genomic_DNA"/>
</dbReference>
<evidence type="ECO:0000259" key="5">
    <source>
        <dbReference type="Pfam" id="PF10502"/>
    </source>
</evidence>
<gene>
    <name evidence="6" type="ORF">TNO010_260028</name>
</gene>
<accession>A0A2I2M8V5</accession>
<dbReference type="InterPro" id="IPR019533">
    <property type="entry name" value="Peptidase_S26"/>
</dbReference>
<feature type="domain" description="Peptidase S26" evidence="5">
    <location>
        <begin position="10"/>
        <end position="237"/>
    </location>
</feature>
<dbReference type="PRINTS" id="PR00727">
    <property type="entry name" value="LEADERPTASE"/>
</dbReference>
<dbReference type="InterPro" id="IPR036286">
    <property type="entry name" value="LexA/Signal_pep-like_sf"/>
</dbReference>
<dbReference type="EC" id="3.4.21.89" evidence="4"/>
<dbReference type="GO" id="GO:0004252">
    <property type="term" value="F:serine-type endopeptidase activity"/>
    <property type="evidence" value="ECO:0007669"/>
    <property type="project" value="InterPro"/>
</dbReference>
<dbReference type="InterPro" id="IPR000223">
    <property type="entry name" value="Pept_S26A_signal_pept_1"/>
</dbReference>